<evidence type="ECO:0000313" key="1">
    <source>
        <dbReference type="Proteomes" id="UP000887580"/>
    </source>
</evidence>
<evidence type="ECO:0000313" key="2">
    <source>
        <dbReference type="WBParaSite" id="PS1159_v2.g3604.t1"/>
    </source>
</evidence>
<organism evidence="1 2">
    <name type="scientific">Panagrolaimus sp. PS1159</name>
    <dbReference type="NCBI Taxonomy" id="55785"/>
    <lineage>
        <taxon>Eukaryota</taxon>
        <taxon>Metazoa</taxon>
        <taxon>Ecdysozoa</taxon>
        <taxon>Nematoda</taxon>
        <taxon>Chromadorea</taxon>
        <taxon>Rhabditida</taxon>
        <taxon>Tylenchina</taxon>
        <taxon>Panagrolaimomorpha</taxon>
        <taxon>Panagrolaimoidea</taxon>
        <taxon>Panagrolaimidae</taxon>
        <taxon>Panagrolaimus</taxon>
    </lineage>
</organism>
<reference evidence="2" key="1">
    <citation type="submission" date="2022-11" db="UniProtKB">
        <authorList>
            <consortium name="WormBaseParasite"/>
        </authorList>
    </citation>
    <scope>IDENTIFICATION</scope>
</reference>
<accession>A0AC35GCB5</accession>
<proteinExistence type="predicted"/>
<dbReference type="WBParaSite" id="PS1159_v2.g3604.t1">
    <property type="protein sequence ID" value="PS1159_v2.g3604.t1"/>
    <property type="gene ID" value="PS1159_v2.g3604"/>
</dbReference>
<dbReference type="Proteomes" id="UP000887580">
    <property type="component" value="Unplaced"/>
</dbReference>
<protein>
    <submittedName>
        <fullName evidence="2">RRM domain-containing protein</fullName>
    </submittedName>
</protein>
<name>A0AC35GCB5_9BILA</name>
<sequence>MPRSPTSYEKENKKRSRSRSRSRSPRRRERRRDDEDRRRGETTDRKPIKYKYWDVPPIGYENMRPAEYKALLTSGQIPRATIQSSVPVVGPSVTCQSRRLYIGGIPFGCTEDILMDFFNQQLFRLFG</sequence>